<keyword evidence="4" id="KW-1185">Reference proteome</keyword>
<keyword evidence="1" id="KW-0732">Signal</keyword>
<feature type="signal peptide" evidence="1">
    <location>
        <begin position="1"/>
        <end position="25"/>
    </location>
</feature>
<evidence type="ECO:0000313" key="4">
    <source>
        <dbReference type="Proteomes" id="UP000322080"/>
    </source>
</evidence>
<evidence type="ECO:0000259" key="2">
    <source>
        <dbReference type="Pfam" id="PF18197"/>
    </source>
</evidence>
<dbReference type="AlphaFoldDB" id="A0A5D0RNS3"/>
<feature type="chain" id="PRO_5023147187" description="TTHB210-like domain-containing protein" evidence="1">
    <location>
        <begin position="26"/>
        <end position="143"/>
    </location>
</feature>
<dbReference type="Pfam" id="PF18197">
    <property type="entry name" value="TTHB210-like"/>
    <property type="match status" value="1"/>
</dbReference>
<reference evidence="3 4" key="1">
    <citation type="submission" date="2019-08" db="EMBL/GenBank/DDBJ databases">
        <title>Identification of a novel species of the genus Boseongicola.</title>
        <authorList>
            <person name="Zhang X.-Q."/>
        </authorList>
    </citation>
    <scope>NUCLEOTIDE SEQUENCE [LARGE SCALE GENOMIC DNA]</scope>
    <source>
        <strain evidence="3 4">HY14</strain>
    </source>
</reference>
<evidence type="ECO:0000256" key="1">
    <source>
        <dbReference type="SAM" id="SignalP"/>
    </source>
</evidence>
<proteinExistence type="predicted"/>
<protein>
    <recommendedName>
        <fullName evidence="2">TTHB210-like domain-containing protein</fullName>
    </recommendedName>
</protein>
<name>A0A5D0RNS3_9RHOB</name>
<dbReference type="InterPro" id="IPR040832">
    <property type="entry name" value="TTHB210-like_dom"/>
</dbReference>
<accession>A0A5D0RNS3</accession>
<dbReference type="EMBL" id="VSIY01000003">
    <property type="protein sequence ID" value="TYB83230.1"/>
    <property type="molecule type" value="Genomic_DNA"/>
</dbReference>
<organism evidence="3 4">
    <name type="scientific">Maritimibacter fusiformis</name>
    <dbReference type="NCBI Taxonomy" id="2603819"/>
    <lineage>
        <taxon>Bacteria</taxon>
        <taxon>Pseudomonadati</taxon>
        <taxon>Pseudomonadota</taxon>
        <taxon>Alphaproteobacteria</taxon>
        <taxon>Rhodobacterales</taxon>
        <taxon>Roseobacteraceae</taxon>
        <taxon>Maritimibacter</taxon>
    </lineage>
</organism>
<sequence>MTRLFATAAATALAAAALVAGPALAQDAAVETSPPDAPYQKVSDLVPLPDFLPGIGELFVDPATLPAGPFMAYDRDGQLVSTIYMIPISAMNADTGFDNLAAPGGNVDHVDIYFNAGHPGVAEPHEHIVLWHVPVADETRVAE</sequence>
<dbReference type="Proteomes" id="UP000322080">
    <property type="component" value="Unassembled WGS sequence"/>
</dbReference>
<dbReference type="RefSeq" id="WP_148376320.1">
    <property type="nucleotide sequence ID" value="NZ_VSIY01000003.1"/>
</dbReference>
<dbReference type="Gene3D" id="3.30.200.270">
    <property type="match status" value="1"/>
</dbReference>
<feature type="domain" description="TTHB210-like" evidence="2">
    <location>
        <begin position="74"/>
        <end position="114"/>
    </location>
</feature>
<gene>
    <name evidence="3" type="ORF">FVF75_03360</name>
</gene>
<evidence type="ECO:0000313" key="3">
    <source>
        <dbReference type="EMBL" id="TYB83230.1"/>
    </source>
</evidence>
<comment type="caution">
    <text evidence="3">The sequence shown here is derived from an EMBL/GenBank/DDBJ whole genome shotgun (WGS) entry which is preliminary data.</text>
</comment>